<dbReference type="EMBL" id="CP022657">
    <property type="protein sequence ID" value="ASS77000.1"/>
    <property type="molecule type" value="Genomic_DNA"/>
</dbReference>
<dbReference type="GO" id="GO:0046081">
    <property type="term" value="P:dUTP catabolic process"/>
    <property type="evidence" value="ECO:0007669"/>
    <property type="project" value="TreeGrafter"/>
</dbReference>
<dbReference type="Pfam" id="PF03819">
    <property type="entry name" value="MazG"/>
    <property type="match status" value="1"/>
</dbReference>
<feature type="domain" description="NTP pyrophosphohydrolase MazG-like" evidence="3">
    <location>
        <begin position="265"/>
        <end position="338"/>
    </location>
</feature>
<evidence type="ECO:0000259" key="2">
    <source>
        <dbReference type="Pfam" id="PF00590"/>
    </source>
</evidence>
<evidence type="ECO:0000259" key="3">
    <source>
        <dbReference type="Pfam" id="PF03819"/>
    </source>
</evidence>
<feature type="domain" description="Tetrapyrrole methylase" evidence="2">
    <location>
        <begin position="7"/>
        <end position="216"/>
    </location>
</feature>
<dbReference type="Gene3D" id="1.10.287.1080">
    <property type="entry name" value="MazG-like"/>
    <property type="match status" value="2"/>
</dbReference>
<dbReference type="PIRSF" id="PIRSF002845">
    <property type="entry name" value="Ttrprl_mtas_MazG"/>
    <property type="match status" value="1"/>
</dbReference>
<dbReference type="NCBIfam" id="NF007113">
    <property type="entry name" value="PRK09562.1"/>
    <property type="match status" value="1"/>
</dbReference>
<dbReference type="OrthoDB" id="9808939at2"/>
<protein>
    <submittedName>
        <fullName evidence="4">Nucleoside triphosphate pyrophosphohydrolase</fullName>
    </submittedName>
</protein>
<dbReference type="InterPro" id="IPR014777">
    <property type="entry name" value="4pyrrole_Mease_sub1"/>
</dbReference>
<dbReference type="GO" id="GO:0008168">
    <property type="term" value="F:methyltransferase activity"/>
    <property type="evidence" value="ECO:0007669"/>
    <property type="project" value="InterPro"/>
</dbReference>
<evidence type="ECO:0000313" key="4">
    <source>
        <dbReference type="EMBL" id="ASS77000.1"/>
    </source>
</evidence>
<dbReference type="PANTHER" id="PTHR30522:SF0">
    <property type="entry name" value="NUCLEOSIDE TRIPHOSPHATE PYROPHOSPHOHYDROLASE"/>
    <property type="match status" value="1"/>
</dbReference>
<gene>
    <name evidence="4" type="ORF">CIG75_20240</name>
</gene>
<dbReference type="KEGG" id="tab:CIG75_20240"/>
<dbReference type="NCBIfam" id="TIGR00444">
    <property type="entry name" value="mazG"/>
    <property type="match status" value="1"/>
</dbReference>
<dbReference type="InterPro" id="IPR048015">
    <property type="entry name" value="NTP-PPase_MazG-like_N"/>
</dbReference>
<dbReference type="Proteomes" id="UP000214688">
    <property type="component" value="Chromosome"/>
</dbReference>
<sequence length="492" mass="54921">MSSSLAKVTVVGLGPGSWSGLPLGTYTILEQQQGAGGAIYFRTERHPVVDDLRDKGIVFVALDHFYEQAEHFTDVYQNITDHLITEAQTKGQIVYAVPGHPGVAETTVQNLRRQGKAAGVEIEIGPGHSFLDDLLVHVGSDPADGMLLLDGTSLLPRQLNPGLNTVIMQVYSQDVASDIKLTLMEQYSDEYEVTVVRALGVAGEEKVVTVPLYELDRLDFIDHLTSLFVPKTDAAEVVNRQMWKFVEVIKALRDPDTGCPWDLKQTHQSLRKYLLEEAYEAADAIDQDDPFALADELGDVLLQIVLHAQIGAEEGTFDIYEVIRLVTDKMIRRHPHVFGGGMEADTPEAVVANWAEIKAQEKAEKGETAQSMLDEIPRGLPSVTAAIKLQNKAAKVGFDWDDIADVYGKVKEELQELQETTDHADEFGDLLFAMINLARFLTVDPEESLARTNLKFRDRFQYIEERLREQGKSPESSSLEEMDRLWNEAKQR</sequence>
<dbReference type="InterPro" id="IPR035013">
    <property type="entry name" value="YabN_N"/>
</dbReference>
<organism evidence="4 5">
    <name type="scientific">Tumebacillus algifaecis</name>
    <dbReference type="NCBI Taxonomy" id="1214604"/>
    <lineage>
        <taxon>Bacteria</taxon>
        <taxon>Bacillati</taxon>
        <taxon>Bacillota</taxon>
        <taxon>Bacilli</taxon>
        <taxon>Bacillales</taxon>
        <taxon>Alicyclobacillaceae</taxon>
        <taxon>Tumebacillus</taxon>
    </lineage>
</organism>
<dbReference type="CDD" id="cd11723">
    <property type="entry name" value="YabN_N_like"/>
    <property type="match status" value="1"/>
</dbReference>
<dbReference type="Pfam" id="PF00590">
    <property type="entry name" value="TP_methylase"/>
    <property type="match status" value="1"/>
</dbReference>
<dbReference type="InterPro" id="IPR048011">
    <property type="entry name" value="NTP-PPase_MazG-like_C"/>
</dbReference>
<accession>A0A223D674</accession>
<evidence type="ECO:0000313" key="5">
    <source>
        <dbReference type="Proteomes" id="UP000214688"/>
    </source>
</evidence>
<keyword evidence="5" id="KW-1185">Reference proteome</keyword>
<dbReference type="GO" id="GO:0006950">
    <property type="term" value="P:response to stress"/>
    <property type="evidence" value="ECO:0007669"/>
    <property type="project" value="UniProtKB-ARBA"/>
</dbReference>
<reference evidence="4 5" key="1">
    <citation type="journal article" date="2015" name="Int. J. Syst. Evol. Microbiol.">
        <title>Tumebacillus algifaecis sp. nov., isolated from decomposing algal scum.</title>
        <authorList>
            <person name="Wu Y.F."/>
            <person name="Zhang B."/>
            <person name="Xing P."/>
            <person name="Wu Q.L."/>
            <person name="Liu S.J."/>
        </authorList>
    </citation>
    <scope>NUCLEOTIDE SEQUENCE [LARGE SCALE GENOMIC DNA]</scope>
    <source>
        <strain evidence="4 5">THMBR28</strain>
    </source>
</reference>
<dbReference type="GO" id="GO:0046076">
    <property type="term" value="P:dTTP catabolic process"/>
    <property type="evidence" value="ECO:0007669"/>
    <property type="project" value="TreeGrafter"/>
</dbReference>
<dbReference type="FunFam" id="1.10.287.1080:FF:000001">
    <property type="entry name" value="Nucleoside triphosphate pyrophosphohydrolase"/>
    <property type="match status" value="1"/>
</dbReference>
<proteinExistence type="predicted"/>
<dbReference type="CDD" id="cd11528">
    <property type="entry name" value="NTP-PPase_MazG_Nterm"/>
    <property type="match status" value="1"/>
</dbReference>
<name>A0A223D674_9BACL</name>
<dbReference type="GO" id="GO:0006203">
    <property type="term" value="P:dGTP catabolic process"/>
    <property type="evidence" value="ECO:0007669"/>
    <property type="project" value="TreeGrafter"/>
</dbReference>
<dbReference type="RefSeq" id="WP_094238224.1">
    <property type="nucleotide sequence ID" value="NZ_CP022657.1"/>
</dbReference>
<dbReference type="GO" id="GO:0046047">
    <property type="term" value="P:TTP catabolic process"/>
    <property type="evidence" value="ECO:0007669"/>
    <property type="project" value="TreeGrafter"/>
</dbReference>
<dbReference type="GO" id="GO:0047429">
    <property type="term" value="F:nucleoside triphosphate diphosphatase activity"/>
    <property type="evidence" value="ECO:0007669"/>
    <property type="project" value="InterPro"/>
</dbReference>
<dbReference type="CDD" id="cd11529">
    <property type="entry name" value="NTP-PPase_MazG_Cterm"/>
    <property type="match status" value="1"/>
</dbReference>
<dbReference type="InterPro" id="IPR004518">
    <property type="entry name" value="MazG-like_dom"/>
</dbReference>
<dbReference type="InterPro" id="IPR024180">
    <property type="entry name" value="Tetrapyrrole_Mease/MazG_pred"/>
</dbReference>
<dbReference type="PANTHER" id="PTHR30522">
    <property type="entry name" value="NUCLEOSIDE TRIPHOSPHATE PYROPHOSPHOHYDROLASE"/>
    <property type="match status" value="1"/>
</dbReference>
<dbReference type="InterPro" id="IPR000878">
    <property type="entry name" value="4pyrrol_Mease"/>
</dbReference>
<feature type="compositionally biased region" description="Basic and acidic residues" evidence="1">
    <location>
        <begin position="481"/>
        <end position="492"/>
    </location>
</feature>
<dbReference type="InterPro" id="IPR035996">
    <property type="entry name" value="4pyrrol_Methylase_sf"/>
</dbReference>
<dbReference type="SUPFAM" id="SSF53790">
    <property type="entry name" value="Tetrapyrrole methylase"/>
    <property type="match status" value="1"/>
</dbReference>
<dbReference type="GO" id="GO:0046061">
    <property type="term" value="P:dATP catabolic process"/>
    <property type="evidence" value="ECO:0007669"/>
    <property type="project" value="TreeGrafter"/>
</dbReference>
<dbReference type="GO" id="GO:0046052">
    <property type="term" value="P:UTP catabolic process"/>
    <property type="evidence" value="ECO:0007669"/>
    <property type="project" value="TreeGrafter"/>
</dbReference>
<keyword evidence="4" id="KW-0378">Hydrolase</keyword>
<dbReference type="FunFam" id="1.10.287.1080:FF:000003">
    <property type="entry name" value="Nucleoside triphosphate pyrophosphohydrolase"/>
    <property type="match status" value="1"/>
</dbReference>
<evidence type="ECO:0000256" key="1">
    <source>
        <dbReference type="SAM" id="MobiDB-lite"/>
    </source>
</evidence>
<dbReference type="InterPro" id="IPR011551">
    <property type="entry name" value="NTP_PyrPHydrolase_MazG"/>
</dbReference>
<dbReference type="Gene3D" id="3.40.1010.10">
    <property type="entry name" value="Cobalt-precorrin-4 Transmethylase, Domain 1"/>
    <property type="match status" value="1"/>
</dbReference>
<dbReference type="AlphaFoldDB" id="A0A223D674"/>
<dbReference type="SUPFAM" id="SSF101386">
    <property type="entry name" value="all-alpha NTP pyrophosphatases"/>
    <property type="match status" value="2"/>
</dbReference>
<feature type="region of interest" description="Disordered" evidence="1">
    <location>
        <begin position="467"/>
        <end position="492"/>
    </location>
</feature>